<dbReference type="GO" id="GO:0009035">
    <property type="term" value="F:type I site-specific deoxyribonuclease activity"/>
    <property type="evidence" value="ECO:0007669"/>
    <property type="project" value="UniProtKB-EC"/>
</dbReference>
<evidence type="ECO:0000313" key="3">
    <source>
        <dbReference type="Proteomes" id="UP000031847"/>
    </source>
</evidence>
<dbReference type="PIRSF" id="PIRSF035009">
    <property type="entry name" value="UCP035009_HSDR_N"/>
    <property type="match status" value="1"/>
</dbReference>
<sequence>MEINKLKDALKSLGTRIETLAPNITNEEQTKNAFIMPFFQTLGYDVFNPLEFVPEFTADVGIKKGEKVDYAMVIDGAPQILIECKSINENLTNHDSQLFRYFGTTSSKFGLLTNGREYRFYTDLDEQNKMDSTPFLTIDLTNIKDNQFLELAKFHKENFDVDKITSSAAELKYLNNLKNFLSDNLNDPTEGFVAYLVSQIYDGIKTKSTLEKFSPIIKKGFNQFITERVNEKLSAALNTSVETKTIDESEELSENTPNDGIITTPEELEAFTVFKVASKDFIDPSRLYYRDTKSYFGILIDDNNRKWVFRFYQKATKNLIEIRDAGTFEIDTTIDIALYQNEIKQAIENHK</sequence>
<dbReference type="GO" id="GO:0005524">
    <property type="term" value="F:ATP binding"/>
    <property type="evidence" value="ECO:0007669"/>
    <property type="project" value="UniProtKB-KW"/>
</dbReference>
<dbReference type="InterPro" id="IPR007409">
    <property type="entry name" value="Restrct_endonuc_type1_HsdR_N"/>
</dbReference>
<dbReference type="AlphaFoldDB" id="A0A0B8QLR8"/>
<organism evidence="2 3">
    <name type="scientific">Lactococcus lactis subsp. lactis</name>
    <name type="common">Streptococcus lactis</name>
    <dbReference type="NCBI Taxonomy" id="1360"/>
    <lineage>
        <taxon>Bacteria</taxon>
        <taxon>Bacillati</taxon>
        <taxon>Bacillota</taxon>
        <taxon>Bacilli</taxon>
        <taxon>Lactobacillales</taxon>
        <taxon>Streptococcaceae</taxon>
        <taxon>Lactococcus</taxon>
    </lineage>
</organism>
<proteinExistence type="predicted"/>
<evidence type="ECO:0000313" key="2">
    <source>
        <dbReference type="EMBL" id="GAM79476.1"/>
    </source>
</evidence>
<reference evidence="2 3" key="1">
    <citation type="submission" date="2015-01" db="EMBL/GenBank/DDBJ databases">
        <title>Lactococcus lactis subsp.lactis JCM 5805 whole genome shotgun sequence.</title>
        <authorList>
            <person name="Fujii T."/>
            <person name="Tomita Y."/>
            <person name="Ikushima S."/>
            <person name="Fujiwara D."/>
        </authorList>
    </citation>
    <scope>NUCLEOTIDE SEQUENCE [LARGE SCALE GENOMIC DNA]</scope>
    <source>
        <strain evidence="2 3">JCM 5805</strain>
    </source>
</reference>
<dbReference type="Pfam" id="PF04313">
    <property type="entry name" value="HSDR_N"/>
    <property type="match status" value="1"/>
</dbReference>
<protein>
    <submittedName>
        <fullName evidence="2">Uncharacterized conserved protein</fullName>
    </submittedName>
</protein>
<feature type="domain" description="Restriction endonuclease type I HsdR N-terminal" evidence="1">
    <location>
        <begin position="49"/>
        <end position="129"/>
    </location>
</feature>
<dbReference type="InterPro" id="IPR017035">
    <property type="entry name" value="UCP035009_HsdR_All3000-type"/>
</dbReference>
<evidence type="ECO:0000259" key="1">
    <source>
        <dbReference type="Pfam" id="PF04313"/>
    </source>
</evidence>
<accession>A0A0B8QLR8</accession>
<dbReference type="RefSeq" id="WP_023188960.1">
    <property type="nucleotide sequence ID" value="NZ_BAABQR010000008.1"/>
</dbReference>
<dbReference type="GO" id="GO:0009307">
    <property type="term" value="P:DNA restriction-modification system"/>
    <property type="evidence" value="ECO:0007669"/>
    <property type="project" value="UniProtKB-KW"/>
</dbReference>
<dbReference type="PATRIC" id="fig|1360.108.peg.1092"/>
<dbReference type="GO" id="GO:0003677">
    <property type="term" value="F:DNA binding"/>
    <property type="evidence" value="ECO:0007669"/>
    <property type="project" value="UniProtKB-KW"/>
</dbReference>
<gene>
    <name evidence="2" type="ORF">JCM5805K_0584</name>
</gene>
<dbReference type="Proteomes" id="UP000031847">
    <property type="component" value="Unassembled WGS sequence"/>
</dbReference>
<comment type="caution">
    <text evidence="2">The sequence shown here is derived from an EMBL/GenBank/DDBJ whole genome shotgun (WGS) entry which is preliminary data.</text>
</comment>
<dbReference type="EMBL" id="BBSI01000015">
    <property type="protein sequence ID" value="GAM79476.1"/>
    <property type="molecule type" value="Genomic_DNA"/>
</dbReference>
<name>A0A0B8QLR8_LACLL</name>